<feature type="domain" description="AMP-dependent synthetase/ligase" evidence="2">
    <location>
        <begin position="7"/>
        <end position="290"/>
    </location>
</feature>
<dbReference type="GO" id="GO:0006631">
    <property type="term" value="P:fatty acid metabolic process"/>
    <property type="evidence" value="ECO:0007669"/>
    <property type="project" value="TreeGrafter"/>
</dbReference>
<evidence type="ECO:0000256" key="1">
    <source>
        <dbReference type="ARBA" id="ARBA00006432"/>
    </source>
</evidence>
<dbReference type="SUPFAM" id="SSF56801">
    <property type="entry name" value="Acetyl-CoA synthetase-like"/>
    <property type="match status" value="1"/>
</dbReference>
<keyword evidence="3" id="KW-0436">Ligase</keyword>
<name>A0A8J6NHQ4_9CHLR</name>
<sequence>MSFLNAFTENVHKYPDKVALEFIEPPLQSFTYAELDQLIQRTMLYLQGLGVEPGDRVALQLSKSLEFILLHLATVRLGAITLPLNLAYPPEELKYFLSDSGAKLFFALESSKENTKNILSELPDLQDCIFLNPSEPEQFISLIPESLNPTPDSQLPEIDFQDTAIIIYTSGTTGRPKGAEITHGNIQSNLEALHTAWGWRPDDVLLHILPIFHVHGLFVALHGALHAGATTLMMRAFNDRKTLQNLVERKCTVLMAVPTIHRRLISIPNPKDFDLSHVRLITSGSDRLPDE</sequence>
<proteinExistence type="inferred from homology"/>
<dbReference type="GO" id="GO:0031956">
    <property type="term" value="F:medium-chain fatty acid-CoA ligase activity"/>
    <property type="evidence" value="ECO:0007669"/>
    <property type="project" value="TreeGrafter"/>
</dbReference>
<dbReference type="InterPro" id="IPR042099">
    <property type="entry name" value="ANL_N_sf"/>
</dbReference>
<feature type="non-terminal residue" evidence="3">
    <location>
        <position position="291"/>
    </location>
</feature>
<comment type="caution">
    <text evidence="3">The sequence shown here is derived from an EMBL/GenBank/DDBJ whole genome shotgun (WGS) entry which is preliminary data.</text>
</comment>
<comment type="similarity">
    <text evidence="1">Belongs to the ATP-dependent AMP-binding enzyme family.</text>
</comment>
<dbReference type="Pfam" id="PF00501">
    <property type="entry name" value="AMP-binding"/>
    <property type="match status" value="1"/>
</dbReference>
<dbReference type="InterPro" id="IPR000873">
    <property type="entry name" value="AMP-dep_synth/lig_dom"/>
</dbReference>
<dbReference type="PANTHER" id="PTHR43201:SF8">
    <property type="entry name" value="ACYL-COA SYNTHETASE FAMILY MEMBER 3"/>
    <property type="match status" value="1"/>
</dbReference>
<gene>
    <name evidence="3" type="ORF">H8E29_13660</name>
</gene>
<dbReference type="Proteomes" id="UP000614469">
    <property type="component" value="Unassembled WGS sequence"/>
</dbReference>
<accession>A0A8J6NHQ4</accession>
<dbReference type="InterPro" id="IPR020845">
    <property type="entry name" value="AMP-binding_CS"/>
</dbReference>
<organism evidence="3 4">
    <name type="scientific">Candidatus Desulfolinea nitratireducens</name>
    <dbReference type="NCBI Taxonomy" id="2841698"/>
    <lineage>
        <taxon>Bacteria</taxon>
        <taxon>Bacillati</taxon>
        <taxon>Chloroflexota</taxon>
        <taxon>Anaerolineae</taxon>
        <taxon>Anaerolineales</taxon>
        <taxon>Anaerolineales incertae sedis</taxon>
        <taxon>Candidatus Desulfolinea</taxon>
    </lineage>
</organism>
<dbReference type="PANTHER" id="PTHR43201">
    <property type="entry name" value="ACYL-COA SYNTHETASE"/>
    <property type="match status" value="1"/>
</dbReference>
<reference evidence="3 4" key="1">
    <citation type="submission" date="2020-08" db="EMBL/GenBank/DDBJ databases">
        <title>Bridging the membrane lipid divide: bacteria of the FCB group superphylum have the potential to synthesize archaeal ether lipids.</title>
        <authorList>
            <person name="Villanueva L."/>
            <person name="Von Meijenfeldt F.A.B."/>
            <person name="Westbye A.B."/>
            <person name="Yadav S."/>
            <person name="Hopmans E.C."/>
            <person name="Dutilh B.E."/>
            <person name="Sinninghe Damste J.S."/>
        </authorList>
    </citation>
    <scope>NUCLEOTIDE SEQUENCE [LARGE SCALE GENOMIC DNA]</scope>
    <source>
        <strain evidence="3">NIOZ-UU36</strain>
    </source>
</reference>
<evidence type="ECO:0000313" key="3">
    <source>
        <dbReference type="EMBL" id="MBC8336308.1"/>
    </source>
</evidence>
<protein>
    <submittedName>
        <fullName evidence="3">Acyl--CoA ligase</fullName>
    </submittedName>
</protein>
<evidence type="ECO:0000259" key="2">
    <source>
        <dbReference type="Pfam" id="PF00501"/>
    </source>
</evidence>
<dbReference type="AlphaFoldDB" id="A0A8J6NHQ4"/>
<dbReference type="Gene3D" id="3.40.50.12780">
    <property type="entry name" value="N-terminal domain of ligase-like"/>
    <property type="match status" value="1"/>
</dbReference>
<dbReference type="PROSITE" id="PS00455">
    <property type="entry name" value="AMP_BINDING"/>
    <property type="match status" value="1"/>
</dbReference>
<dbReference type="EMBL" id="JACNJN010000152">
    <property type="protein sequence ID" value="MBC8336308.1"/>
    <property type="molecule type" value="Genomic_DNA"/>
</dbReference>
<evidence type="ECO:0000313" key="4">
    <source>
        <dbReference type="Proteomes" id="UP000614469"/>
    </source>
</evidence>